<feature type="transmembrane region" description="Helical" evidence="10">
    <location>
        <begin position="210"/>
        <end position="233"/>
    </location>
</feature>
<gene>
    <name evidence="12" type="ORF">RJN63_25505</name>
</gene>
<evidence type="ECO:0000256" key="7">
    <source>
        <dbReference type="ARBA" id="ARBA00022989"/>
    </source>
</evidence>
<dbReference type="RefSeq" id="WP_259432437.1">
    <property type="nucleotide sequence ID" value="NZ_JAVLSM010000018.1"/>
</dbReference>
<dbReference type="GO" id="GO:0005886">
    <property type="term" value="C:plasma membrane"/>
    <property type="evidence" value="ECO:0007669"/>
    <property type="project" value="UniProtKB-SubCell"/>
</dbReference>
<feature type="transmembrane region" description="Helical" evidence="10">
    <location>
        <begin position="110"/>
        <end position="138"/>
    </location>
</feature>
<comment type="caution">
    <text evidence="12">The sequence shown here is derived from an EMBL/GenBank/DDBJ whole genome shotgun (WGS) entry which is preliminary data.</text>
</comment>
<evidence type="ECO:0000256" key="6">
    <source>
        <dbReference type="ARBA" id="ARBA00022692"/>
    </source>
</evidence>
<evidence type="ECO:0000256" key="4">
    <source>
        <dbReference type="ARBA" id="ARBA00022475"/>
    </source>
</evidence>
<organism evidence="12">
    <name type="scientific">Herbaspirillum huttiense subsp. nephrolepidis</name>
    <dbReference type="NCBI Taxonomy" id="3075126"/>
    <lineage>
        <taxon>Bacteria</taxon>
        <taxon>Pseudomonadati</taxon>
        <taxon>Pseudomonadota</taxon>
        <taxon>Betaproteobacteria</taxon>
        <taxon>Burkholderiales</taxon>
        <taxon>Oxalobacteraceae</taxon>
        <taxon>Herbaspirillum</taxon>
    </lineage>
</organism>
<dbReference type="PANTHER" id="PTHR43227:SF9">
    <property type="entry name" value="SN-GLYCEROL-3-PHOSPHATE TRANSPORT SYSTEM PERMEASE PROTEIN UGPA"/>
    <property type="match status" value="1"/>
</dbReference>
<dbReference type="PROSITE" id="PS50928">
    <property type="entry name" value="ABC_TM1"/>
    <property type="match status" value="1"/>
</dbReference>
<evidence type="ECO:0000256" key="3">
    <source>
        <dbReference type="ARBA" id="ARBA00022448"/>
    </source>
</evidence>
<keyword evidence="3 10" id="KW-0813">Transport</keyword>
<keyword evidence="6 10" id="KW-0812">Transmembrane</keyword>
<feature type="transmembrane region" description="Helical" evidence="10">
    <location>
        <begin position="12"/>
        <end position="33"/>
    </location>
</feature>
<comment type="subunit">
    <text evidence="2">The complex is composed of two ATP-binding proteins (UgpC), two transmembrane proteins (UgpA and UgpE) and a solute-binding protein (UgpB).</text>
</comment>
<keyword evidence="5" id="KW-0997">Cell inner membrane</keyword>
<evidence type="ECO:0000256" key="1">
    <source>
        <dbReference type="ARBA" id="ARBA00004429"/>
    </source>
</evidence>
<evidence type="ECO:0000313" key="12">
    <source>
        <dbReference type="EMBL" id="MDT0340211.1"/>
    </source>
</evidence>
<dbReference type="GO" id="GO:0055085">
    <property type="term" value="P:transmembrane transport"/>
    <property type="evidence" value="ECO:0007669"/>
    <property type="project" value="InterPro"/>
</dbReference>
<sequence>MDIRPAFPARWFPLLLAAPQMLIVFLFFLWPAVKAIAWSFYLVRPFGNGSRFVGLDNYLRILTDDGFYASLRATLVFTAGSTLLAVTLALALAACLELDVRAKRLLRSIFIWPYAVAGVVVGIVLKVLINPVTGLLAFLNHLWPGLWAPHLAGQQAMLVLIAAFAWTQVPLNFILFSAALQRIPADLTGAAAIDGAGPWRRFMDIQLPMIAPALLLAGVLNVIEAFTHGFGLVDALTQGGPGRSTAILAYQIYSDGFIGLDLSGSSALSVILMLFIVALTVLQLRFFRQGAGRW</sequence>
<reference evidence="12" key="1">
    <citation type="submission" date="2023-02" db="EMBL/GenBank/DDBJ databases">
        <title>Description of Herbaspirillum huttiense subsp. nephrolepsisexaltata and Herbaspirillum huttiense subsp. lycopersicon.</title>
        <authorList>
            <person name="Poudel M."/>
            <person name="Sharma A."/>
            <person name="Goss E."/>
            <person name="Tapia J.H."/>
            <person name="Harmon C.M."/>
            <person name="Jones J.B."/>
        </authorList>
    </citation>
    <scope>NUCLEOTIDE SEQUENCE</scope>
    <source>
        <strain evidence="12">NC40101</strain>
    </source>
</reference>
<feature type="transmembrane region" description="Helical" evidence="10">
    <location>
        <begin position="75"/>
        <end position="98"/>
    </location>
</feature>
<accession>A0AAE4KB07</accession>
<evidence type="ECO:0000256" key="10">
    <source>
        <dbReference type="RuleBase" id="RU363032"/>
    </source>
</evidence>
<dbReference type="PANTHER" id="PTHR43227">
    <property type="entry name" value="BLL4140 PROTEIN"/>
    <property type="match status" value="1"/>
</dbReference>
<evidence type="ECO:0000256" key="9">
    <source>
        <dbReference type="ARBA" id="ARBA00040780"/>
    </source>
</evidence>
<feature type="domain" description="ABC transmembrane type-1" evidence="11">
    <location>
        <begin position="71"/>
        <end position="283"/>
    </location>
</feature>
<dbReference type="InterPro" id="IPR050809">
    <property type="entry name" value="UgpAE/MalFG_permease"/>
</dbReference>
<evidence type="ECO:0000256" key="5">
    <source>
        <dbReference type="ARBA" id="ARBA00022519"/>
    </source>
</evidence>
<keyword evidence="8 10" id="KW-0472">Membrane</keyword>
<feature type="transmembrane region" description="Helical" evidence="10">
    <location>
        <begin position="267"/>
        <end position="287"/>
    </location>
</feature>
<protein>
    <recommendedName>
        <fullName evidence="9">sn-glycerol-3-phosphate transport system permease protein UgpA</fullName>
    </recommendedName>
</protein>
<dbReference type="InterPro" id="IPR000515">
    <property type="entry name" value="MetI-like"/>
</dbReference>
<evidence type="ECO:0000256" key="2">
    <source>
        <dbReference type="ARBA" id="ARBA00011557"/>
    </source>
</evidence>
<dbReference type="Pfam" id="PF00528">
    <property type="entry name" value="BPD_transp_1"/>
    <property type="match status" value="1"/>
</dbReference>
<dbReference type="SUPFAM" id="SSF161098">
    <property type="entry name" value="MetI-like"/>
    <property type="match status" value="1"/>
</dbReference>
<comment type="similarity">
    <text evidence="10">Belongs to the binding-protein-dependent transport system permease family.</text>
</comment>
<dbReference type="EMBL" id="JAVRAA010000019">
    <property type="protein sequence ID" value="MDT0340211.1"/>
    <property type="molecule type" value="Genomic_DNA"/>
</dbReference>
<dbReference type="AlphaFoldDB" id="A0AAE4KB07"/>
<comment type="subcellular location">
    <subcellularLocation>
        <location evidence="1">Cell inner membrane</location>
        <topology evidence="1">Multi-pass membrane protein</topology>
    </subcellularLocation>
    <subcellularLocation>
        <location evidence="10">Cell membrane</location>
        <topology evidence="10">Multi-pass membrane protein</topology>
    </subcellularLocation>
</comment>
<evidence type="ECO:0000256" key="8">
    <source>
        <dbReference type="ARBA" id="ARBA00023136"/>
    </source>
</evidence>
<dbReference type="InterPro" id="IPR035906">
    <property type="entry name" value="MetI-like_sf"/>
</dbReference>
<proteinExistence type="inferred from homology"/>
<keyword evidence="4" id="KW-1003">Cell membrane</keyword>
<name>A0AAE4KB07_9BURK</name>
<keyword evidence="7 10" id="KW-1133">Transmembrane helix</keyword>
<feature type="transmembrane region" description="Helical" evidence="10">
    <location>
        <begin position="158"/>
        <end position="180"/>
    </location>
</feature>
<evidence type="ECO:0000259" key="11">
    <source>
        <dbReference type="PROSITE" id="PS50928"/>
    </source>
</evidence>
<dbReference type="Gene3D" id="1.10.3720.10">
    <property type="entry name" value="MetI-like"/>
    <property type="match status" value="1"/>
</dbReference>
<dbReference type="CDD" id="cd06261">
    <property type="entry name" value="TM_PBP2"/>
    <property type="match status" value="1"/>
</dbReference>